<dbReference type="Pfam" id="PF05866">
    <property type="entry name" value="RusA"/>
    <property type="match status" value="1"/>
</dbReference>
<sequence>MIEFFMPMIPPETTHQQKKVSVVNGKPHFYEPKELQAARQKLTAHLAKHVPKEKYMGPVRLMVKWLFPIINGHQNGEYKYTKPDLDNSQKLLQDCMTDLGFWKDDCYVASLVAEKFWADQPGIYIRIEGI</sequence>
<organism evidence="1 2">
    <name type="scientific">Enterococcus casseliflavus</name>
    <name type="common">Enterococcus flavescens</name>
    <dbReference type="NCBI Taxonomy" id="37734"/>
    <lineage>
        <taxon>Bacteria</taxon>
        <taxon>Bacillati</taxon>
        <taxon>Bacillota</taxon>
        <taxon>Bacilli</taxon>
        <taxon>Lactobacillales</taxon>
        <taxon>Enterococcaceae</taxon>
        <taxon>Enterococcus</taxon>
    </lineage>
</organism>
<gene>
    <name evidence="1" type="ORF">GFU50_10840</name>
</gene>
<dbReference type="Proteomes" id="UP000422837">
    <property type="component" value="Chromosome"/>
</dbReference>
<proteinExistence type="predicted"/>
<reference evidence="1 2" key="1">
    <citation type="submission" date="2019-11" db="EMBL/GenBank/DDBJ databases">
        <title>Detection and genome characteristic of a blood enterococcus casselifavus isolate from Zhengzhou,china.</title>
        <authorList>
            <person name="Wen P."/>
        </authorList>
    </citation>
    <scope>NUCLEOTIDE SEQUENCE [LARGE SCALE GENOMIC DNA]</scope>
    <source>
        <strain evidence="1 2">EC291</strain>
    </source>
</reference>
<name>A0ABD6Z0G3_ENTCA</name>
<dbReference type="SUPFAM" id="SSF103084">
    <property type="entry name" value="Holliday junction resolvase RusA"/>
    <property type="match status" value="1"/>
</dbReference>
<evidence type="ECO:0000313" key="2">
    <source>
        <dbReference type="Proteomes" id="UP000422837"/>
    </source>
</evidence>
<dbReference type="AlphaFoldDB" id="A0ABD6Z0G3"/>
<evidence type="ECO:0000313" key="1">
    <source>
        <dbReference type="EMBL" id="QGN29975.1"/>
    </source>
</evidence>
<protein>
    <submittedName>
        <fullName evidence="1">RusA family crossover junction endodeoxyribonuclease</fullName>
    </submittedName>
</protein>
<accession>A0ABD6Z0G3</accession>
<dbReference type="RefSeq" id="WP_010749475.1">
    <property type="nucleotide sequence ID" value="NZ_CP046123.1"/>
</dbReference>
<dbReference type="EMBL" id="CP046123">
    <property type="protein sequence ID" value="QGN29975.1"/>
    <property type="molecule type" value="Genomic_DNA"/>
</dbReference>
<dbReference type="InterPro" id="IPR036614">
    <property type="entry name" value="RusA-like_sf"/>
</dbReference>
<dbReference type="InterPro" id="IPR008822">
    <property type="entry name" value="Endonuclease_RusA-like"/>
</dbReference>
<dbReference type="Gene3D" id="3.30.1330.70">
    <property type="entry name" value="Holliday junction resolvase RusA"/>
    <property type="match status" value="1"/>
</dbReference>